<reference evidence="1 2" key="1">
    <citation type="journal article" date="2018" name="IMA Fungus">
        <title>IMA Genome-F 9: Draft genome sequence of Annulohypoxylon stygium, Aspergillus mulundensis, Berkeleyomyces basicola (syn. Thielaviopsis basicola), Ceratocystis smalleyi, two Cercospora beticola strains, Coleophoma cylindrospora, Fusarium fracticaudum, Phialophora cf. hyalina, and Morchella septimelata.</title>
        <authorList>
            <person name="Wingfield B.D."/>
            <person name="Bills G.F."/>
            <person name="Dong Y."/>
            <person name="Huang W."/>
            <person name="Nel W.J."/>
            <person name="Swalarsk-Parry B.S."/>
            <person name="Vaghefi N."/>
            <person name="Wilken P.M."/>
            <person name="An Z."/>
            <person name="de Beer Z.W."/>
            <person name="De Vos L."/>
            <person name="Chen L."/>
            <person name="Duong T.A."/>
            <person name="Gao Y."/>
            <person name="Hammerbacher A."/>
            <person name="Kikkert J.R."/>
            <person name="Li Y."/>
            <person name="Li H."/>
            <person name="Li K."/>
            <person name="Li Q."/>
            <person name="Liu X."/>
            <person name="Ma X."/>
            <person name="Naidoo K."/>
            <person name="Pethybridge S.J."/>
            <person name="Sun J."/>
            <person name="Steenkamp E.T."/>
            <person name="van der Nest M.A."/>
            <person name="van Wyk S."/>
            <person name="Wingfield M.J."/>
            <person name="Xiong C."/>
            <person name="Yue Q."/>
            <person name="Zhang X."/>
        </authorList>
    </citation>
    <scope>NUCLEOTIDE SEQUENCE [LARGE SCALE GENOMIC DNA]</scope>
    <source>
        <strain evidence="1 2">BP6252</strain>
    </source>
</reference>
<evidence type="ECO:0000313" key="2">
    <source>
        <dbReference type="Proteomes" id="UP000256645"/>
    </source>
</evidence>
<protein>
    <recommendedName>
        <fullName evidence="3">SGNH hydrolase-type esterase domain-containing protein</fullName>
    </recommendedName>
</protein>
<dbReference type="OrthoDB" id="2150942at2759"/>
<keyword evidence="2" id="KW-1185">Reference proteome</keyword>
<evidence type="ECO:0000313" key="1">
    <source>
        <dbReference type="EMBL" id="RDW63522.1"/>
    </source>
</evidence>
<evidence type="ECO:0008006" key="3">
    <source>
        <dbReference type="Google" id="ProtNLM"/>
    </source>
</evidence>
<organism evidence="1 2">
    <name type="scientific">Coleophoma cylindrospora</name>
    <dbReference type="NCBI Taxonomy" id="1849047"/>
    <lineage>
        <taxon>Eukaryota</taxon>
        <taxon>Fungi</taxon>
        <taxon>Dikarya</taxon>
        <taxon>Ascomycota</taxon>
        <taxon>Pezizomycotina</taxon>
        <taxon>Leotiomycetes</taxon>
        <taxon>Helotiales</taxon>
        <taxon>Dermateaceae</taxon>
        <taxon>Coleophoma</taxon>
    </lineage>
</organism>
<proteinExistence type="predicted"/>
<dbReference type="Proteomes" id="UP000256645">
    <property type="component" value="Unassembled WGS sequence"/>
</dbReference>
<dbReference type="InterPro" id="IPR036514">
    <property type="entry name" value="SGNH_hydro_sf"/>
</dbReference>
<name>A0A3D8QNZ8_9HELO</name>
<dbReference type="AlphaFoldDB" id="A0A3D8QNZ8"/>
<accession>A0A3D8QNZ8</accession>
<comment type="caution">
    <text evidence="1">The sequence shown here is derived from an EMBL/GenBank/DDBJ whole genome shotgun (WGS) entry which is preliminary data.</text>
</comment>
<dbReference type="Gene3D" id="3.40.50.1110">
    <property type="entry name" value="SGNH hydrolase"/>
    <property type="match status" value="1"/>
</dbReference>
<gene>
    <name evidence="1" type="ORF">BP6252_11067</name>
</gene>
<sequence length="347" mass="38847">MTHPQRCLYKSSFTNQSLKAPTLRVGLDTLRIVNGACDMGQKINTSRFYYQWKGHDIPDISAFRFTAHSLRPSKPIIYLAGDSSLDNKYWVPSSGPAGEPLLVDVPDIYRATLDRPQPKPDIAFWLNHLVGDQATAINLAVEASTLREREEGLLDQDSFIRDNICAEDILVVSIGGNDIALKPTFATVHHMLQLAWLTPRKCLQRGTAWSLSHFTNIFKDQVQVYISKLVEKQKPRVVIVCMIYYPLEATASKQTSWADIALKILGYNRFPGQLQAAIKSMYESSTKHIEIPGVMVVPCPLFEAMDGKNEADYTARVEPSTEGGRKIAVQLKEIIDSLAIIVPEEQT</sequence>
<dbReference type="SUPFAM" id="SSF52266">
    <property type="entry name" value="SGNH hydrolase"/>
    <property type="match status" value="1"/>
</dbReference>
<dbReference type="EMBL" id="PDLM01000013">
    <property type="protein sequence ID" value="RDW63522.1"/>
    <property type="molecule type" value="Genomic_DNA"/>
</dbReference>